<proteinExistence type="predicted"/>
<evidence type="ECO:0000256" key="1">
    <source>
        <dbReference type="SAM" id="MobiDB-lite"/>
    </source>
</evidence>
<dbReference type="InterPro" id="IPR036318">
    <property type="entry name" value="FAD-bd_PCMH-like_sf"/>
</dbReference>
<dbReference type="Gene3D" id="3.30.465.10">
    <property type="match status" value="1"/>
</dbReference>
<organism evidence="2 3">
    <name type="scientific">Colletotrichum orchidophilum</name>
    <dbReference type="NCBI Taxonomy" id="1209926"/>
    <lineage>
        <taxon>Eukaryota</taxon>
        <taxon>Fungi</taxon>
        <taxon>Dikarya</taxon>
        <taxon>Ascomycota</taxon>
        <taxon>Pezizomycotina</taxon>
        <taxon>Sordariomycetes</taxon>
        <taxon>Hypocreomycetidae</taxon>
        <taxon>Glomerellales</taxon>
        <taxon>Glomerellaceae</taxon>
        <taxon>Colletotrichum</taxon>
    </lineage>
</organism>
<dbReference type="STRING" id="1209926.A0A1G4BPM1"/>
<name>A0A1G4BPM1_9PEZI</name>
<dbReference type="GO" id="GO:0050660">
    <property type="term" value="F:flavin adenine dinucleotide binding"/>
    <property type="evidence" value="ECO:0007669"/>
    <property type="project" value="InterPro"/>
</dbReference>
<comment type="caution">
    <text evidence="2">The sequence shown here is derived from an EMBL/GenBank/DDBJ whole genome shotgun (WGS) entry which is preliminary data.</text>
</comment>
<keyword evidence="3" id="KW-1185">Reference proteome</keyword>
<accession>A0A1G4BPM1</accession>
<gene>
    <name evidence="2" type="ORF">CORC01_01610</name>
</gene>
<sequence length="114" mass="12295">MSYSGKDDSCDRLLRELSAIPDRPSSTRPAAPTSRPVGTPRKNNVRLVVKSTEHDCLGRSIAPDSLSIWVHHMTGIHYHPDKFKLAGSSITTPGNAVTAGGSNGMYDLYKATAE</sequence>
<dbReference type="Proteomes" id="UP000176998">
    <property type="component" value="Unassembled WGS sequence"/>
</dbReference>
<dbReference type="EMBL" id="MJBS01000008">
    <property type="protein sequence ID" value="OHF03226.1"/>
    <property type="molecule type" value="Genomic_DNA"/>
</dbReference>
<reference evidence="2 3" key="1">
    <citation type="submission" date="2016-09" db="EMBL/GenBank/DDBJ databases">
        <authorList>
            <person name="Capua I."/>
            <person name="De Benedictis P."/>
            <person name="Joannis T."/>
            <person name="Lombin L.H."/>
            <person name="Cattoli G."/>
        </authorList>
    </citation>
    <scope>NUCLEOTIDE SEQUENCE [LARGE SCALE GENOMIC DNA]</scope>
    <source>
        <strain evidence="2 3">IMI 309357</strain>
    </source>
</reference>
<dbReference type="SUPFAM" id="SSF56176">
    <property type="entry name" value="FAD-binding/transporter-associated domain-like"/>
    <property type="match status" value="1"/>
</dbReference>
<dbReference type="AlphaFoldDB" id="A0A1G4BPM1"/>
<evidence type="ECO:0000313" key="3">
    <source>
        <dbReference type="Proteomes" id="UP000176998"/>
    </source>
</evidence>
<protein>
    <submittedName>
        <fullName evidence="2">FAD binding domain-containing protein</fullName>
    </submittedName>
</protein>
<dbReference type="GeneID" id="34554774"/>
<dbReference type="OrthoDB" id="9983560at2759"/>
<dbReference type="RefSeq" id="XP_022480363.1">
    <property type="nucleotide sequence ID" value="XM_022613264.1"/>
</dbReference>
<evidence type="ECO:0000313" key="2">
    <source>
        <dbReference type="EMBL" id="OHF03226.1"/>
    </source>
</evidence>
<dbReference type="InterPro" id="IPR016169">
    <property type="entry name" value="FAD-bd_PCMH_sub2"/>
</dbReference>
<feature type="region of interest" description="Disordered" evidence="1">
    <location>
        <begin position="16"/>
        <end position="42"/>
    </location>
</feature>